<sequence length="273" mass="29627">MAITNLLDNSGEFFSVIIVLVNDNFHCFQLGADAVTHMASKPKRKRTTRDVSTERPATISADISQEPVQPSPTTDVQEMVTACMAAIVPTIAKTCRDILSQKNAVSSTATSSTDAAMASNSTSVRNNSAEESTIELLPAQSLLQDITGFRIQSEVSPYEQRTDTSSSFVSKDLSQTADLLIRSSLSTSTTAAYKSVFQSYKEFIELFFPTDCPLPPSLQHLTVFIAHCYLKGSAASTVRTAVSALSFVFQLGGFTDITQHFIVKKNVTRVSES</sequence>
<dbReference type="InterPro" id="IPR010998">
    <property type="entry name" value="Integrase_recombinase_N"/>
</dbReference>
<dbReference type="GO" id="GO:0003677">
    <property type="term" value="F:DNA binding"/>
    <property type="evidence" value="ECO:0007669"/>
    <property type="project" value="UniProtKB-KW"/>
</dbReference>
<keyword evidence="1" id="KW-0238">DNA-binding</keyword>
<name>A0A8B8BMA7_CRAVI</name>
<feature type="region of interest" description="Disordered" evidence="2">
    <location>
        <begin position="109"/>
        <end position="130"/>
    </location>
</feature>
<accession>A0A8B8BMA7</accession>
<dbReference type="GeneID" id="111111343"/>
<evidence type="ECO:0000256" key="1">
    <source>
        <dbReference type="ARBA" id="ARBA00023125"/>
    </source>
</evidence>
<evidence type="ECO:0000256" key="2">
    <source>
        <dbReference type="SAM" id="MobiDB-lite"/>
    </source>
</evidence>
<gene>
    <name evidence="4" type="primary">LOC111111343</name>
</gene>
<dbReference type="SUPFAM" id="SSF47823">
    <property type="entry name" value="lambda integrase-like, N-terminal domain"/>
    <property type="match status" value="1"/>
</dbReference>
<dbReference type="Proteomes" id="UP000694844">
    <property type="component" value="Chromosome 9"/>
</dbReference>
<evidence type="ECO:0000313" key="3">
    <source>
        <dbReference type="Proteomes" id="UP000694844"/>
    </source>
</evidence>
<evidence type="ECO:0000313" key="4">
    <source>
        <dbReference type="RefSeq" id="XP_022303974.1"/>
    </source>
</evidence>
<dbReference type="OrthoDB" id="6070148at2759"/>
<dbReference type="AlphaFoldDB" id="A0A8B8BMA7"/>
<reference evidence="4" key="1">
    <citation type="submission" date="2025-08" db="UniProtKB">
        <authorList>
            <consortium name="RefSeq"/>
        </authorList>
    </citation>
    <scope>IDENTIFICATION</scope>
    <source>
        <tissue evidence="4">Whole sample</tissue>
    </source>
</reference>
<feature type="region of interest" description="Disordered" evidence="2">
    <location>
        <begin position="38"/>
        <end position="59"/>
    </location>
</feature>
<keyword evidence="3" id="KW-1185">Reference proteome</keyword>
<feature type="compositionally biased region" description="Low complexity" evidence="2">
    <location>
        <begin position="109"/>
        <end position="123"/>
    </location>
</feature>
<protein>
    <submittedName>
        <fullName evidence="4">Uncharacterized protein LOC111111343 isoform X4</fullName>
    </submittedName>
</protein>
<dbReference type="RefSeq" id="XP_022303974.1">
    <property type="nucleotide sequence ID" value="XM_022448266.1"/>
</dbReference>
<proteinExistence type="predicted"/>
<organism evidence="3 4">
    <name type="scientific">Crassostrea virginica</name>
    <name type="common">Eastern oyster</name>
    <dbReference type="NCBI Taxonomy" id="6565"/>
    <lineage>
        <taxon>Eukaryota</taxon>
        <taxon>Metazoa</taxon>
        <taxon>Spiralia</taxon>
        <taxon>Lophotrochozoa</taxon>
        <taxon>Mollusca</taxon>
        <taxon>Bivalvia</taxon>
        <taxon>Autobranchia</taxon>
        <taxon>Pteriomorphia</taxon>
        <taxon>Ostreida</taxon>
        <taxon>Ostreoidea</taxon>
        <taxon>Ostreidae</taxon>
        <taxon>Crassostrea</taxon>
    </lineage>
</organism>
<dbReference type="Gene3D" id="1.10.150.130">
    <property type="match status" value="1"/>
</dbReference>